<dbReference type="InterPro" id="IPR033437">
    <property type="entry name" value="DUF5130"/>
</dbReference>
<accession>A0ABW3GBQ0</accession>
<protein>
    <submittedName>
        <fullName evidence="1">DUF5130 domain-containing protein</fullName>
    </submittedName>
</protein>
<evidence type="ECO:0000313" key="2">
    <source>
        <dbReference type="Proteomes" id="UP001597068"/>
    </source>
</evidence>
<organism evidence="1 2">
    <name type="scientific">Williamsia deligens</name>
    <dbReference type="NCBI Taxonomy" id="321325"/>
    <lineage>
        <taxon>Bacteria</taxon>
        <taxon>Bacillati</taxon>
        <taxon>Actinomycetota</taxon>
        <taxon>Actinomycetes</taxon>
        <taxon>Mycobacteriales</taxon>
        <taxon>Nocardiaceae</taxon>
        <taxon>Williamsia</taxon>
    </lineage>
</organism>
<evidence type="ECO:0000313" key="1">
    <source>
        <dbReference type="EMBL" id="MFD0928026.1"/>
    </source>
</evidence>
<dbReference type="Gene3D" id="3.10.310.50">
    <property type="match status" value="1"/>
</dbReference>
<comment type="caution">
    <text evidence="1">The sequence shown here is derived from an EMBL/GenBank/DDBJ whole genome shotgun (WGS) entry which is preliminary data.</text>
</comment>
<dbReference type="Proteomes" id="UP001597068">
    <property type="component" value="Unassembled WGS sequence"/>
</dbReference>
<reference evidence="2" key="1">
    <citation type="journal article" date="2019" name="Int. J. Syst. Evol. Microbiol.">
        <title>The Global Catalogue of Microorganisms (GCM) 10K type strain sequencing project: providing services to taxonomists for standard genome sequencing and annotation.</title>
        <authorList>
            <consortium name="The Broad Institute Genomics Platform"/>
            <consortium name="The Broad Institute Genome Sequencing Center for Infectious Disease"/>
            <person name="Wu L."/>
            <person name="Ma J."/>
        </authorList>
    </citation>
    <scope>NUCLEOTIDE SEQUENCE [LARGE SCALE GENOMIC DNA]</scope>
    <source>
        <strain evidence="2">CCUG 50873</strain>
    </source>
</reference>
<sequence length="157" mass="15964">MASGDIKPVVTDPDALPLGAVVTTSGRISAARTPGAAPETPPFDRDELVALDDALTHATEVAGVRFSIYIGDLGGDAVAEAGKILPQVPEPEHAALIAVSPNSHEIVVVSGRGVAGRVNDRVAQLGVTAAIAGFRENDLIDGLIAALRVMATAIARS</sequence>
<keyword evidence="2" id="KW-1185">Reference proteome</keyword>
<gene>
    <name evidence="1" type="ORF">ACFQ04_19985</name>
</gene>
<dbReference type="EMBL" id="JBHTIL010000006">
    <property type="protein sequence ID" value="MFD0928026.1"/>
    <property type="molecule type" value="Genomic_DNA"/>
</dbReference>
<dbReference type="Pfam" id="PF17174">
    <property type="entry name" value="DUF5130"/>
    <property type="match status" value="1"/>
</dbReference>
<name>A0ABW3GBQ0_9NOCA</name>
<proteinExistence type="predicted"/>
<dbReference type="RefSeq" id="WP_253648464.1">
    <property type="nucleotide sequence ID" value="NZ_BAAAMO010000004.1"/>
</dbReference>